<name>A0A8H4VZH2_9HELO</name>
<dbReference type="Pfam" id="PF01425">
    <property type="entry name" value="Amidase"/>
    <property type="match status" value="1"/>
</dbReference>
<reference evidence="3 4" key="1">
    <citation type="submission" date="2020-03" db="EMBL/GenBank/DDBJ databases">
        <title>Draft Genome Sequence of Cudoniella acicularis.</title>
        <authorList>
            <person name="Buettner E."/>
            <person name="Kellner H."/>
        </authorList>
    </citation>
    <scope>NUCLEOTIDE SEQUENCE [LARGE SCALE GENOMIC DNA]</scope>
    <source>
        <strain evidence="3 4">DSM 108380</strain>
    </source>
</reference>
<evidence type="ECO:0000313" key="3">
    <source>
        <dbReference type="EMBL" id="KAF4628002.1"/>
    </source>
</evidence>
<dbReference type="InterPro" id="IPR036928">
    <property type="entry name" value="AS_sf"/>
</dbReference>
<dbReference type="Proteomes" id="UP000566819">
    <property type="component" value="Unassembled WGS sequence"/>
</dbReference>
<sequence length="687" mass="76261">MLGTYLPIWERFPSPLISTLPSNKSRVTRALLPTEMLWQETKWLQSGITLWDLYKTDDSGSTADDFRPGDHKADRVHTEIYIVNFHDQEVGLVDFMEDDTDRANMLGCWDEPHLGYPDESGYADISDNRPSGRHTPIGVLSASPHEASPFPQFSPTLHSAKTYPPRCLNCNSRQHWHFSYPCWRLPSPAAEHYALRLIQISEGKPFSSSSSPLSVLPSSSVISLPSGTFFTDHDERYDFHLQLPPGFIPTTIISADVEISASSVEAAIAVPSRLCYPSSANKPLDGLRVAIKDDIDIARVETSESLKAYGKLYGSVPLSALAVQRLLDLGAVVVGKTGMNQFADAEDPTGDCVNFHAPWNPRGDGLRSPGGSSFGAGAATGSTTPSGLTLEEVSASPQQVSPYMASGLPEGPDLHIVGVLSRNYNVLELVSKHFFHTTASIIRDAAEDTHPTLIYPAHLFPVEDKAAQGIYDKTVSVLETLLNVTRCVINFNEEWKTSQTHTEESSENYFAPVPYDYLIWGQYHGRAAFRAEYQAKFKRQPYANILQQLRWVGRERMQPEHFRSIQAKREQFEVFIDGIFGRHFFMVTPFKSEEPEARDIFRPAPAGRVHEDFGWGMRPAFQSPMAGQPEIVFPVGQLLVFSQASQVKEKYGVITSLLGSREILETTGKLLAALDIPTTVIAGRVPF</sequence>
<feature type="compositionally biased region" description="Low complexity" evidence="1">
    <location>
        <begin position="369"/>
        <end position="385"/>
    </location>
</feature>
<evidence type="ECO:0000313" key="4">
    <source>
        <dbReference type="Proteomes" id="UP000566819"/>
    </source>
</evidence>
<dbReference type="PANTHER" id="PTHR46310:SF7">
    <property type="entry name" value="AMIDASE 1"/>
    <property type="match status" value="1"/>
</dbReference>
<keyword evidence="4" id="KW-1185">Reference proteome</keyword>
<dbReference type="AlphaFoldDB" id="A0A8H4VZH2"/>
<feature type="region of interest" description="Disordered" evidence="1">
    <location>
        <begin position="364"/>
        <end position="385"/>
    </location>
</feature>
<dbReference type="PANTHER" id="PTHR46310">
    <property type="entry name" value="AMIDASE 1"/>
    <property type="match status" value="1"/>
</dbReference>
<evidence type="ECO:0000259" key="2">
    <source>
        <dbReference type="Pfam" id="PF01425"/>
    </source>
</evidence>
<proteinExistence type="predicted"/>
<dbReference type="Gene3D" id="3.90.1300.10">
    <property type="entry name" value="Amidase signature (AS) domain"/>
    <property type="match status" value="1"/>
</dbReference>
<dbReference type="SUPFAM" id="SSF75304">
    <property type="entry name" value="Amidase signature (AS) enzymes"/>
    <property type="match status" value="1"/>
</dbReference>
<organism evidence="3 4">
    <name type="scientific">Cudoniella acicularis</name>
    <dbReference type="NCBI Taxonomy" id="354080"/>
    <lineage>
        <taxon>Eukaryota</taxon>
        <taxon>Fungi</taxon>
        <taxon>Dikarya</taxon>
        <taxon>Ascomycota</taxon>
        <taxon>Pezizomycotina</taxon>
        <taxon>Leotiomycetes</taxon>
        <taxon>Helotiales</taxon>
        <taxon>Tricladiaceae</taxon>
        <taxon>Cudoniella</taxon>
    </lineage>
</organism>
<protein>
    <recommendedName>
        <fullName evidence="2">Amidase domain-containing protein</fullName>
    </recommendedName>
</protein>
<dbReference type="OrthoDB" id="5423360at2759"/>
<dbReference type="InterPro" id="IPR023631">
    <property type="entry name" value="Amidase_dom"/>
</dbReference>
<gene>
    <name evidence="3" type="ORF">G7Y89_g10148</name>
</gene>
<dbReference type="EMBL" id="JAAMPI010000875">
    <property type="protein sequence ID" value="KAF4628002.1"/>
    <property type="molecule type" value="Genomic_DNA"/>
</dbReference>
<accession>A0A8H4VZH2</accession>
<evidence type="ECO:0000256" key="1">
    <source>
        <dbReference type="SAM" id="MobiDB-lite"/>
    </source>
</evidence>
<feature type="domain" description="Amidase" evidence="2">
    <location>
        <begin position="275"/>
        <end position="382"/>
    </location>
</feature>
<comment type="caution">
    <text evidence="3">The sequence shown here is derived from an EMBL/GenBank/DDBJ whole genome shotgun (WGS) entry which is preliminary data.</text>
</comment>